<keyword evidence="10" id="KW-1185">Reference proteome</keyword>
<sequence>MRAVMLGLVVGVALLQQQARLLDWVTLLVVAVVSTCACILLYRFTSSERLRLPARTSLAVVLGFVWASGFAQVYLSESLPVEWENKDIVLIGTVDSLPFRFEQGVRFNFAVEKVVTDGKTEHKDWPSRVALSWYGSERGMDRSAGQNADGDGQDADSNTAGKAMDIQPGERWQLRVRLKRPHGNANPYGFDYEAWLLEQRLRATGVVRPETQAVKNQRLDTFVWSLGNVIELGRARLRDRIHAALPAHPYAGVLVALVVGDQREIAQSDWTVFNRAGIGHLISISGLHITMVAGLFASLIYYLWRHSFFISMATPLPLRLPAQKAAALAGAVMALIYVALAGFGVPAQRTMFMLIVVALAVWHGRISQFSSILCLALGSVVVLDPWAVLSPGFWLSFSAVAMIVFASDGYLHQKQAGQDITAIRKTLFETLPDALRTAGLTQYAVTVGLVPLTMLLFGQISLISPLANAIAIPLVSFIVTPLALLGSVIPAPLSVWLLQLAHVFVDLLARFLTYLSAYPLAVWNVPLPSFWMFCLAMLGAVWLLAPSGWPMRWLGVLCCLPVFFQTPATPAEGELQVTALDVGQGMALLLETSQHRLLYDTGPTYSPESDSGSRVILPYLHARGINKLDGMMVSHNDSDHSGGALSILKQLPVNLVSSSLHLDSPIVQAASKHQRCEAGQQWYWDGVHFEVLQPVPASYESSKWKPNARSCVLRVSTARYAMLLPGDIEAIQEDELVNMIPQKLPADVLLAPHHGSGTSSTPAFLKAVHPTVAVFQVGYLNRYHHPKADVYARYADFGIKRLRSDESGAITLQFGASLNTSQFRQENARYWFGR</sequence>
<gene>
    <name evidence="9" type="ORF">H8L32_08150</name>
</gene>
<organism evidence="9 10">
    <name type="scientific">Undibacterium hunanense</name>
    <dbReference type="NCBI Taxonomy" id="2762292"/>
    <lineage>
        <taxon>Bacteria</taxon>
        <taxon>Pseudomonadati</taxon>
        <taxon>Pseudomonadota</taxon>
        <taxon>Betaproteobacteria</taxon>
        <taxon>Burkholderiales</taxon>
        <taxon>Oxalobacteraceae</taxon>
        <taxon>Undibacterium</taxon>
    </lineage>
</organism>
<feature type="transmembrane region" description="Helical" evidence="7">
    <location>
        <begin position="529"/>
        <end position="545"/>
    </location>
</feature>
<evidence type="ECO:0000313" key="10">
    <source>
        <dbReference type="Proteomes" id="UP000650424"/>
    </source>
</evidence>
<feature type="transmembrane region" description="Helical" evidence="7">
    <location>
        <begin position="469"/>
        <end position="489"/>
    </location>
</feature>
<evidence type="ECO:0000256" key="5">
    <source>
        <dbReference type="ARBA" id="ARBA00023136"/>
    </source>
</evidence>
<dbReference type="Pfam" id="PF13567">
    <property type="entry name" value="DUF4131"/>
    <property type="match status" value="1"/>
</dbReference>
<comment type="subcellular location">
    <subcellularLocation>
        <location evidence="1">Cell membrane</location>
        <topology evidence="1">Multi-pass membrane protein</topology>
    </subcellularLocation>
</comment>
<dbReference type="NCBIfam" id="TIGR00360">
    <property type="entry name" value="ComEC_N-term"/>
    <property type="match status" value="1"/>
</dbReference>
<name>A0ABR6ZNF1_9BURK</name>
<feature type="transmembrane region" description="Helical" evidence="7">
    <location>
        <begin position="25"/>
        <end position="44"/>
    </location>
</feature>
<dbReference type="InterPro" id="IPR052159">
    <property type="entry name" value="Competence_DNA_uptake"/>
</dbReference>
<evidence type="ECO:0000259" key="8">
    <source>
        <dbReference type="SMART" id="SM00849"/>
    </source>
</evidence>
<evidence type="ECO:0000256" key="7">
    <source>
        <dbReference type="SAM" id="Phobius"/>
    </source>
</evidence>
<feature type="transmembrane region" description="Helical" evidence="7">
    <location>
        <begin position="386"/>
        <end position="406"/>
    </location>
</feature>
<feature type="region of interest" description="Disordered" evidence="6">
    <location>
        <begin position="141"/>
        <end position="164"/>
    </location>
</feature>
<feature type="domain" description="Metallo-beta-lactamase" evidence="8">
    <location>
        <begin position="584"/>
        <end position="779"/>
    </location>
</feature>
<keyword evidence="3 7" id="KW-0812">Transmembrane</keyword>
<dbReference type="Proteomes" id="UP000650424">
    <property type="component" value="Unassembled WGS sequence"/>
</dbReference>
<keyword evidence="5 7" id="KW-0472">Membrane</keyword>
<dbReference type="SUPFAM" id="SSF56281">
    <property type="entry name" value="Metallo-hydrolase/oxidoreductase"/>
    <property type="match status" value="1"/>
</dbReference>
<dbReference type="EMBL" id="JACOGF010000003">
    <property type="protein sequence ID" value="MBC3917441.1"/>
    <property type="molecule type" value="Genomic_DNA"/>
</dbReference>
<dbReference type="Gene3D" id="3.60.15.10">
    <property type="entry name" value="Ribonuclease Z/Hydroxyacylglutathione hydrolase-like"/>
    <property type="match status" value="1"/>
</dbReference>
<dbReference type="InterPro" id="IPR001279">
    <property type="entry name" value="Metallo-B-lactamas"/>
</dbReference>
<evidence type="ECO:0000256" key="4">
    <source>
        <dbReference type="ARBA" id="ARBA00022989"/>
    </source>
</evidence>
<dbReference type="SMART" id="SM00849">
    <property type="entry name" value="Lactamase_B"/>
    <property type="match status" value="1"/>
</dbReference>
<dbReference type="PANTHER" id="PTHR30619:SF1">
    <property type="entry name" value="RECOMBINATION PROTEIN 2"/>
    <property type="match status" value="1"/>
</dbReference>
<feature type="transmembrane region" description="Helical" evidence="7">
    <location>
        <begin position="352"/>
        <end position="380"/>
    </location>
</feature>
<dbReference type="InterPro" id="IPR004477">
    <property type="entry name" value="ComEC_N"/>
</dbReference>
<evidence type="ECO:0000256" key="1">
    <source>
        <dbReference type="ARBA" id="ARBA00004651"/>
    </source>
</evidence>
<evidence type="ECO:0000256" key="3">
    <source>
        <dbReference type="ARBA" id="ARBA00022692"/>
    </source>
</evidence>
<comment type="caution">
    <text evidence="9">The sequence shown here is derived from an EMBL/GenBank/DDBJ whole genome shotgun (WGS) entry which is preliminary data.</text>
</comment>
<dbReference type="InterPro" id="IPR025405">
    <property type="entry name" value="DUF4131"/>
</dbReference>
<keyword evidence="4 7" id="KW-1133">Transmembrane helix</keyword>
<feature type="transmembrane region" description="Helical" evidence="7">
    <location>
        <begin position="281"/>
        <end position="304"/>
    </location>
</feature>
<evidence type="ECO:0000256" key="2">
    <source>
        <dbReference type="ARBA" id="ARBA00022475"/>
    </source>
</evidence>
<feature type="compositionally biased region" description="Low complexity" evidence="6">
    <location>
        <begin position="143"/>
        <end position="158"/>
    </location>
</feature>
<dbReference type="NCBIfam" id="TIGR00361">
    <property type="entry name" value="ComEC_Rec2"/>
    <property type="match status" value="1"/>
</dbReference>
<proteinExistence type="predicted"/>
<keyword evidence="2" id="KW-1003">Cell membrane</keyword>
<dbReference type="CDD" id="cd07731">
    <property type="entry name" value="ComA-like_MBL-fold"/>
    <property type="match status" value="1"/>
</dbReference>
<dbReference type="InterPro" id="IPR036866">
    <property type="entry name" value="RibonucZ/Hydroxyglut_hydro"/>
</dbReference>
<evidence type="ECO:0000256" key="6">
    <source>
        <dbReference type="SAM" id="MobiDB-lite"/>
    </source>
</evidence>
<dbReference type="PANTHER" id="PTHR30619">
    <property type="entry name" value="DNA INTERNALIZATION/COMPETENCE PROTEIN COMEC/REC2"/>
    <property type="match status" value="1"/>
</dbReference>
<dbReference type="Pfam" id="PF00753">
    <property type="entry name" value="Lactamase_B"/>
    <property type="match status" value="1"/>
</dbReference>
<accession>A0ABR6ZNF1</accession>
<feature type="transmembrane region" description="Helical" evidence="7">
    <location>
        <begin position="324"/>
        <end position="345"/>
    </location>
</feature>
<evidence type="ECO:0000313" key="9">
    <source>
        <dbReference type="EMBL" id="MBC3917441.1"/>
    </source>
</evidence>
<feature type="transmembrane region" description="Helical" evidence="7">
    <location>
        <begin position="443"/>
        <end position="463"/>
    </location>
</feature>
<protein>
    <submittedName>
        <fullName evidence="9">DNA internalization-related competence protein ComEC/Rec2</fullName>
    </submittedName>
</protein>
<dbReference type="InterPro" id="IPR035681">
    <property type="entry name" value="ComA-like_MBL"/>
</dbReference>
<dbReference type="Pfam" id="PF03772">
    <property type="entry name" value="Competence"/>
    <property type="match status" value="1"/>
</dbReference>
<reference evidence="9 10" key="1">
    <citation type="submission" date="2020-08" db="EMBL/GenBank/DDBJ databases">
        <title>Novel species isolated from subtropical streams in China.</title>
        <authorList>
            <person name="Lu H."/>
        </authorList>
    </citation>
    <scope>NUCLEOTIDE SEQUENCE [LARGE SCALE GENOMIC DNA]</scope>
    <source>
        <strain evidence="9 10">CY18W</strain>
    </source>
</reference>
<dbReference type="InterPro" id="IPR004797">
    <property type="entry name" value="Competence_ComEC/Rec2"/>
</dbReference>